<organism evidence="3 4">
    <name type="scientific">Meloidogyne enterolobii</name>
    <name type="common">Root-knot nematode worm</name>
    <name type="synonym">Meloidogyne mayaguensis</name>
    <dbReference type="NCBI Taxonomy" id="390850"/>
    <lineage>
        <taxon>Eukaryota</taxon>
        <taxon>Metazoa</taxon>
        <taxon>Ecdysozoa</taxon>
        <taxon>Nematoda</taxon>
        <taxon>Chromadorea</taxon>
        <taxon>Rhabditida</taxon>
        <taxon>Tylenchina</taxon>
        <taxon>Tylenchomorpha</taxon>
        <taxon>Tylenchoidea</taxon>
        <taxon>Meloidogynidae</taxon>
        <taxon>Meloidogyninae</taxon>
        <taxon>Meloidogyne</taxon>
    </lineage>
</organism>
<name>A0A6V7UEE3_MELEN</name>
<reference evidence="3 4" key="1">
    <citation type="submission" date="2020-08" db="EMBL/GenBank/DDBJ databases">
        <authorList>
            <person name="Koutsovoulos G."/>
            <person name="Danchin GJ E."/>
        </authorList>
    </citation>
    <scope>NUCLEOTIDE SEQUENCE [LARGE SCALE GENOMIC DNA]</scope>
</reference>
<proteinExistence type="predicted"/>
<dbReference type="AlphaFoldDB" id="A0A6V7UEE3"/>
<evidence type="ECO:0000313" key="3">
    <source>
        <dbReference type="EMBL" id="CAD2154094.1"/>
    </source>
</evidence>
<feature type="region of interest" description="Disordered" evidence="1">
    <location>
        <begin position="71"/>
        <end position="92"/>
    </location>
</feature>
<sequence>MLIKNFFGIFILFLLFLNLTKIVDGVEIKLLEEEIESSKIPEESELTNFKVGEIDVPVNIEKNKNIQEKIIEEEKQSQKPNPGKASSSNLDRGKMIAEDIKGKNFFFIKSTTNLKFSLIDIMNKRIPEFFLS</sequence>
<gene>
    <name evidence="3" type="ORF">MENT_LOCUS11366</name>
</gene>
<dbReference type="EMBL" id="CAJEWN010000055">
    <property type="protein sequence ID" value="CAD2154094.1"/>
    <property type="molecule type" value="Genomic_DNA"/>
</dbReference>
<feature type="chain" id="PRO_5027706389" evidence="2">
    <location>
        <begin position="26"/>
        <end position="132"/>
    </location>
</feature>
<evidence type="ECO:0000313" key="4">
    <source>
        <dbReference type="Proteomes" id="UP000580250"/>
    </source>
</evidence>
<comment type="caution">
    <text evidence="3">The sequence shown here is derived from an EMBL/GenBank/DDBJ whole genome shotgun (WGS) entry which is preliminary data.</text>
</comment>
<keyword evidence="2" id="KW-0732">Signal</keyword>
<evidence type="ECO:0000256" key="1">
    <source>
        <dbReference type="SAM" id="MobiDB-lite"/>
    </source>
</evidence>
<evidence type="ECO:0000256" key="2">
    <source>
        <dbReference type="SAM" id="SignalP"/>
    </source>
</evidence>
<dbReference type="Proteomes" id="UP000580250">
    <property type="component" value="Unassembled WGS sequence"/>
</dbReference>
<protein>
    <submittedName>
        <fullName evidence="3">Uncharacterized protein</fullName>
    </submittedName>
</protein>
<accession>A0A6V7UEE3</accession>
<feature type="signal peptide" evidence="2">
    <location>
        <begin position="1"/>
        <end position="25"/>
    </location>
</feature>